<organism evidence="1 2">
    <name type="scientific">Candidatus Termititenax persephonae</name>
    <dbReference type="NCBI Taxonomy" id="2218525"/>
    <lineage>
        <taxon>Bacteria</taxon>
        <taxon>Bacillati</taxon>
        <taxon>Candidatus Margulisiibacteriota</taxon>
        <taxon>Candidatus Termititenacia</taxon>
        <taxon>Candidatus Termititenacales</taxon>
        <taxon>Candidatus Termititenacaceae</taxon>
        <taxon>Candidatus Termititenax</taxon>
    </lineage>
</organism>
<accession>A0A388TH10</accession>
<sequence length="306" mass="34830">MFISGKVVAGSDPKPRNSWLGLFCAAGLAGTALLSSGCATLEKRREERSRVEAILFAEENRRNISLEVHALRTTEYDYFGEPLDGQQVILEVPPGLQVDRLEYLANDYVVSLAAADLPRDVARYLQAARQADGRSFFDYVLDYVDRIILCPHYTSKSGAWIALPSLLGVTDMNYYAYWPYRGERLIFLVTKSLREGDASLRNYVSTIVHEAAHKELSKLVQDELVHPAYLGVIRNNVPDFALNERYASLKQREFIQAVIRDLDYSFAWQGQLSSVEARINEYNAQLGLKQDDFDLHFDYWDGHDFN</sequence>
<reference evidence="1 2" key="1">
    <citation type="journal article" date="2019" name="ISME J.">
        <title>Genome analyses of uncultured TG2/ZB3 bacteria in 'Margulisbacteria' specifically attached to ectosymbiotic spirochetes of protists in the termite gut.</title>
        <authorList>
            <person name="Utami Y.D."/>
            <person name="Kuwahara H."/>
            <person name="Igai K."/>
            <person name="Murakami T."/>
            <person name="Sugaya K."/>
            <person name="Morikawa T."/>
            <person name="Nagura Y."/>
            <person name="Yuki M."/>
            <person name="Deevong P."/>
            <person name="Inoue T."/>
            <person name="Kihara K."/>
            <person name="Lo N."/>
            <person name="Yamada A."/>
            <person name="Ohkuma M."/>
            <person name="Hongoh Y."/>
        </authorList>
    </citation>
    <scope>NUCLEOTIDE SEQUENCE [LARGE SCALE GENOMIC DNA]</scope>
    <source>
        <strain evidence="1">NkOx7-02</strain>
    </source>
</reference>
<dbReference type="Proteomes" id="UP000275925">
    <property type="component" value="Unassembled WGS sequence"/>
</dbReference>
<evidence type="ECO:0000313" key="2">
    <source>
        <dbReference type="Proteomes" id="UP000275925"/>
    </source>
</evidence>
<name>A0A388TH10_9BACT</name>
<comment type="caution">
    <text evidence="1">The sequence shown here is derived from an EMBL/GenBank/DDBJ whole genome shotgun (WGS) entry which is preliminary data.</text>
</comment>
<gene>
    <name evidence="1" type="ORF">NO2_0216</name>
</gene>
<proteinExistence type="predicted"/>
<protein>
    <submittedName>
        <fullName evidence="1">Uncharacterized protein</fullName>
    </submittedName>
</protein>
<evidence type="ECO:0000313" key="1">
    <source>
        <dbReference type="EMBL" id="GBR75553.1"/>
    </source>
</evidence>
<keyword evidence="2" id="KW-1185">Reference proteome</keyword>
<dbReference type="EMBL" id="BGZO01000003">
    <property type="protein sequence ID" value="GBR75553.1"/>
    <property type="molecule type" value="Genomic_DNA"/>
</dbReference>
<dbReference type="AlphaFoldDB" id="A0A388TH10"/>